<dbReference type="SMART" id="SM00175">
    <property type="entry name" value="RAB"/>
    <property type="match status" value="1"/>
</dbReference>
<evidence type="ECO:0000313" key="20">
    <source>
        <dbReference type="Proteomes" id="UP001360560"/>
    </source>
</evidence>
<dbReference type="SMART" id="SM00054">
    <property type="entry name" value="EFh"/>
    <property type="match status" value="2"/>
</dbReference>
<dbReference type="InterPro" id="IPR027417">
    <property type="entry name" value="P-loop_NTPase"/>
</dbReference>
<dbReference type="Pfam" id="PF08356">
    <property type="entry name" value="EF_assoc_2"/>
    <property type="match status" value="1"/>
</dbReference>
<evidence type="ECO:0000256" key="5">
    <source>
        <dbReference type="ARBA" id="ARBA00022723"/>
    </source>
</evidence>
<keyword evidence="12 15" id="KW-0496">Mitochondrion</keyword>
<evidence type="ECO:0000256" key="4">
    <source>
        <dbReference type="ARBA" id="ARBA00022692"/>
    </source>
</evidence>
<dbReference type="InterPro" id="IPR001806">
    <property type="entry name" value="Small_GTPase"/>
</dbReference>
<dbReference type="InterPro" id="IPR003578">
    <property type="entry name" value="Small_GTPase_Rho"/>
</dbReference>
<comment type="similarity">
    <text evidence="3 15">Belongs to the mitochondrial Rho GTPase family.</text>
</comment>
<dbReference type="GO" id="GO:0007264">
    <property type="term" value="P:small GTPase-mediated signal transduction"/>
    <property type="evidence" value="ECO:0007669"/>
    <property type="project" value="InterPro"/>
</dbReference>
<proteinExistence type="inferred from homology"/>
<evidence type="ECO:0000256" key="3">
    <source>
        <dbReference type="ARBA" id="ARBA00007981"/>
    </source>
</evidence>
<feature type="transmembrane region" description="Helical" evidence="16">
    <location>
        <begin position="640"/>
        <end position="659"/>
    </location>
</feature>
<dbReference type="InterPro" id="IPR020860">
    <property type="entry name" value="MIRO_dom"/>
</dbReference>
<dbReference type="Pfam" id="PF08355">
    <property type="entry name" value="EF_assoc_1"/>
    <property type="match status" value="1"/>
</dbReference>
<evidence type="ECO:0000256" key="14">
    <source>
        <dbReference type="ARBA" id="ARBA00023136"/>
    </source>
</evidence>
<sequence length="665" mass="75553">MSGQKTIRVVVCGDEGVGKSSLITSLVKETYVPNIQKVLPPIYIPNDYSSNQYTSNGMLVIDTSPDDLEILQNEIRNADVLWLVYSDHFTYERISLYWMVMLRSMGVNLPIVLCSNKSDLQEKNEETATGIINDEFVTLVNEFKEIESAIRCSAKNNYNVSQCFYLCQRAVIYPLSPLFDSHHNELKPSLVEALKRIFFLCDKDQDGHLNNQELLTLQKTCFGKYLDINELESIKTSFSTTDGLDDEGFVNLNKTYIENGRHETVWGILRAFHYTDSLSLDPEFLYPKLDVPLGSSVELSPVGYRFLVDLFILFDKDNDGGLNEIELLNLFKPTPGIPKVWEESNFPQTTVKNEQNYITLQGWLAQWSMSTLLDYKVTLEYLAYLGFETKSNKPKKTPSNNNNNNNNSVAITDPIDPTTFVSHNTIEALKVTKPRRTRKTNGKTYRTNVINRTVFNCFVVGSPGCGKTSLLDTFLQRPYNEVYIPTLQPRIAVNSVEVKGGKQHYLILEELGQLEPAVLANHSRLNQCDVLCLVYDSSNPESFQYLIDLHTNYPQINECPIVFVALKADLDKQQQRSIIQPEIYTKNLQLNSPLHVSCNWPSSVLEFFLQIAEAAQNPSKYTPNIRDELVSQDDLDNFKYFVVVASTLGVVSLITAWAWKSGSRN</sequence>
<dbReference type="GO" id="GO:0003924">
    <property type="term" value="F:GTPase activity"/>
    <property type="evidence" value="ECO:0007669"/>
    <property type="project" value="InterPro"/>
</dbReference>
<dbReference type="PIRSF" id="PIRSF037488">
    <property type="entry name" value="Mt_Rho_GTPase"/>
    <property type="match status" value="1"/>
</dbReference>
<feature type="domain" description="Miro" evidence="18">
    <location>
        <begin position="4"/>
        <end position="173"/>
    </location>
</feature>
<dbReference type="Gene3D" id="1.10.238.10">
    <property type="entry name" value="EF-hand"/>
    <property type="match status" value="2"/>
</dbReference>
<dbReference type="Gene3D" id="3.40.50.300">
    <property type="entry name" value="P-loop containing nucleotide triphosphate hydrolases"/>
    <property type="match status" value="2"/>
</dbReference>
<dbReference type="PRINTS" id="PR00449">
    <property type="entry name" value="RASTRNSFRMNG"/>
</dbReference>
<reference evidence="19 20" key="1">
    <citation type="journal article" date="2023" name="Elife">
        <title>Identification of key yeast species and microbe-microbe interactions impacting larval growth of Drosophila in the wild.</title>
        <authorList>
            <person name="Mure A."/>
            <person name="Sugiura Y."/>
            <person name="Maeda R."/>
            <person name="Honda K."/>
            <person name="Sakurai N."/>
            <person name="Takahashi Y."/>
            <person name="Watada M."/>
            <person name="Katoh T."/>
            <person name="Gotoh A."/>
            <person name="Gotoh Y."/>
            <person name="Taniguchi I."/>
            <person name="Nakamura K."/>
            <person name="Hayashi T."/>
            <person name="Katayama T."/>
            <person name="Uemura T."/>
            <person name="Hattori Y."/>
        </authorList>
    </citation>
    <scope>NUCLEOTIDE SEQUENCE [LARGE SCALE GENOMIC DNA]</scope>
    <source>
        <strain evidence="19 20">SC-9</strain>
    </source>
</reference>
<dbReference type="PANTHER" id="PTHR24072">
    <property type="entry name" value="RHO FAMILY GTPASE"/>
    <property type="match status" value="1"/>
</dbReference>
<keyword evidence="5" id="KW-0479">Metal-binding</keyword>
<dbReference type="SUPFAM" id="SSF47473">
    <property type="entry name" value="EF-hand"/>
    <property type="match status" value="1"/>
</dbReference>
<dbReference type="InterPro" id="IPR013567">
    <property type="entry name" value="EF_hand_assoc_2"/>
</dbReference>
<keyword evidence="9 15" id="KW-0378">Hydrolase</keyword>
<evidence type="ECO:0000256" key="13">
    <source>
        <dbReference type="ARBA" id="ARBA00023134"/>
    </source>
</evidence>
<dbReference type="AlphaFoldDB" id="A0AAV5QQT3"/>
<organism evidence="19 20">
    <name type="scientific">Saccharomycopsis crataegensis</name>
    <dbReference type="NCBI Taxonomy" id="43959"/>
    <lineage>
        <taxon>Eukaryota</taxon>
        <taxon>Fungi</taxon>
        <taxon>Dikarya</taxon>
        <taxon>Ascomycota</taxon>
        <taxon>Saccharomycotina</taxon>
        <taxon>Saccharomycetes</taxon>
        <taxon>Saccharomycopsidaceae</taxon>
        <taxon>Saccharomycopsis</taxon>
    </lineage>
</organism>
<dbReference type="GO" id="GO:0005525">
    <property type="term" value="F:GTP binding"/>
    <property type="evidence" value="ECO:0007669"/>
    <property type="project" value="UniProtKB-KW"/>
</dbReference>
<keyword evidence="6" id="KW-0677">Repeat</keyword>
<protein>
    <recommendedName>
        <fullName evidence="15">Mitochondrial Rho GTPase</fullName>
        <ecNumber evidence="15">3.6.5.-</ecNumber>
    </recommendedName>
</protein>
<dbReference type="GO" id="GO:0005509">
    <property type="term" value="F:calcium ion binding"/>
    <property type="evidence" value="ECO:0007669"/>
    <property type="project" value="InterPro"/>
</dbReference>
<dbReference type="Pfam" id="PF00071">
    <property type="entry name" value="Ras"/>
    <property type="match status" value="2"/>
</dbReference>
<keyword evidence="11 16" id="KW-1133">Transmembrane helix</keyword>
<evidence type="ECO:0000256" key="10">
    <source>
        <dbReference type="ARBA" id="ARBA00022837"/>
    </source>
</evidence>
<evidence type="ECO:0000256" key="12">
    <source>
        <dbReference type="ARBA" id="ARBA00023128"/>
    </source>
</evidence>
<dbReference type="InterPro" id="IPR002048">
    <property type="entry name" value="EF_hand_dom"/>
</dbReference>
<feature type="domain" description="EF-hand" evidence="17">
    <location>
        <begin position="302"/>
        <end position="337"/>
    </location>
</feature>
<evidence type="ECO:0000256" key="11">
    <source>
        <dbReference type="ARBA" id="ARBA00022989"/>
    </source>
</evidence>
<comment type="subcellular location">
    <subcellularLocation>
        <location evidence="2 15">Mitochondrion outer membrane</location>
        <topology evidence="2 15">Single-pass type IV membrane protein</topology>
    </subcellularLocation>
</comment>
<evidence type="ECO:0000256" key="16">
    <source>
        <dbReference type="SAM" id="Phobius"/>
    </source>
</evidence>
<dbReference type="PROSITE" id="PS50222">
    <property type="entry name" value="EF_HAND_2"/>
    <property type="match status" value="2"/>
</dbReference>
<evidence type="ECO:0000256" key="8">
    <source>
        <dbReference type="ARBA" id="ARBA00022787"/>
    </source>
</evidence>
<feature type="domain" description="Miro" evidence="18">
    <location>
        <begin position="452"/>
        <end position="617"/>
    </location>
</feature>
<dbReference type="Proteomes" id="UP001360560">
    <property type="component" value="Unassembled WGS sequence"/>
</dbReference>
<keyword evidence="10 15" id="KW-0106">Calcium</keyword>
<evidence type="ECO:0000256" key="9">
    <source>
        <dbReference type="ARBA" id="ARBA00022801"/>
    </source>
</evidence>
<name>A0AAV5QQT3_9ASCO</name>
<evidence type="ECO:0000259" key="18">
    <source>
        <dbReference type="PROSITE" id="PS51423"/>
    </source>
</evidence>
<feature type="domain" description="EF-hand" evidence="17">
    <location>
        <begin position="189"/>
        <end position="224"/>
    </location>
</feature>
<dbReference type="InterPro" id="IPR018247">
    <property type="entry name" value="EF_Hand_1_Ca_BS"/>
</dbReference>
<comment type="caution">
    <text evidence="19">The sequence shown here is derived from an EMBL/GenBank/DDBJ whole genome shotgun (WGS) entry which is preliminary data.</text>
</comment>
<dbReference type="EC" id="3.6.5.-" evidence="15"/>
<keyword evidence="14 15" id="KW-0472">Membrane</keyword>
<keyword evidence="8 15" id="KW-1000">Mitochondrion outer membrane</keyword>
<dbReference type="RefSeq" id="XP_064854296.1">
    <property type="nucleotide sequence ID" value="XM_064998224.1"/>
</dbReference>
<dbReference type="InterPro" id="IPR011992">
    <property type="entry name" value="EF-hand-dom_pair"/>
</dbReference>
<dbReference type="InterPro" id="IPR021181">
    <property type="entry name" value="Miro"/>
</dbReference>
<dbReference type="SMART" id="SM00173">
    <property type="entry name" value="RAS"/>
    <property type="match status" value="1"/>
</dbReference>
<evidence type="ECO:0000256" key="6">
    <source>
        <dbReference type="ARBA" id="ARBA00022737"/>
    </source>
</evidence>
<evidence type="ECO:0000256" key="1">
    <source>
        <dbReference type="ARBA" id="ARBA00003481"/>
    </source>
</evidence>
<dbReference type="FunFam" id="3.40.50.300:FF:000553">
    <property type="entry name" value="Mitochondrial Rho GTPase"/>
    <property type="match status" value="1"/>
</dbReference>
<dbReference type="EMBL" id="BTFZ01000011">
    <property type="protein sequence ID" value="GMM37300.1"/>
    <property type="molecule type" value="Genomic_DNA"/>
</dbReference>
<dbReference type="GO" id="GO:0032865">
    <property type="term" value="C:ERMES complex"/>
    <property type="evidence" value="ECO:0007669"/>
    <property type="project" value="UniProtKB-ARBA"/>
</dbReference>
<evidence type="ECO:0000256" key="15">
    <source>
        <dbReference type="PIRNR" id="PIRNR037488"/>
    </source>
</evidence>
<evidence type="ECO:0000259" key="17">
    <source>
        <dbReference type="PROSITE" id="PS50222"/>
    </source>
</evidence>
<dbReference type="PROSITE" id="PS51423">
    <property type="entry name" value="MIRO"/>
    <property type="match status" value="2"/>
</dbReference>
<keyword evidence="7 15" id="KW-0547">Nucleotide-binding</keyword>
<dbReference type="SUPFAM" id="SSF52540">
    <property type="entry name" value="P-loop containing nucleoside triphosphate hydrolases"/>
    <property type="match status" value="2"/>
</dbReference>
<dbReference type="CDD" id="cd01892">
    <property type="entry name" value="Miro2"/>
    <property type="match status" value="1"/>
</dbReference>
<dbReference type="SMART" id="SM00174">
    <property type="entry name" value="RHO"/>
    <property type="match status" value="1"/>
</dbReference>
<dbReference type="PROSITE" id="PS00018">
    <property type="entry name" value="EF_HAND_1"/>
    <property type="match status" value="1"/>
</dbReference>
<evidence type="ECO:0000313" key="19">
    <source>
        <dbReference type="EMBL" id="GMM37300.1"/>
    </source>
</evidence>
<accession>A0AAV5QQT3</accession>
<keyword evidence="13 15" id="KW-0342">GTP-binding</keyword>
<dbReference type="InterPro" id="IPR013566">
    <property type="entry name" value="EF_hand_assoc_1"/>
</dbReference>
<evidence type="ECO:0000256" key="7">
    <source>
        <dbReference type="ARBA" id="ARBA00022741"/>
    </source>
</evidence>
<evidence type="ECO:0000256" key="2">
    <source>
        <dbReference type="ARBA" id="ARBA00004200"/>
    </source>
</evidence>
<keyword evidence="4 16" id="KW-0812">Transmembrane</keyword>
<gene>
    <name evidence="19" type="ORF">DASC09_046250</name>
</gene>
<keyword evidence="20" id="KW-1185">Reference proteome</keyword>
<comment type="function">
    <text evidence="1 15">Mitochondrial GTPase involved in mitochondrial trafficking. Probably involved in control of anterograde transport of mitochondria and their subcellular distribution.</text>
</comment>
<dbReference type="GO" id="GO:0007005">
    <property type="term" value="P:mitochondrion organization"/>
    <property type="evidence" value="ECO:0007669"/>
    <property type="project" value="InterPro"/>
</dbReference>
<dbReference type="GeneID" id="90075275"/>